<dbReference type="SUPFAM" id="SSF52833">
    <property type="entry name" value="Thioredoxin-like"/>
    <property type="match status" value="1"/>
</dbReference>
<dbReference type="InterPro" id="IPR013766">
    <property type="entry name" value="Thioredoxin_domain"/>
</dbReference>
<dbReference type="PANTHER" id="PTHR13887">
    <property type="entry name" value="GLUTATHIONE S-TRANSFERASE KAPPA"/>
    <property type="match status" value="1"/>
</dbReference>
<evidence type="ECO:0000259" key="6">
    <source>
        <dbReference type="PROSITE" id="PS51352"/>
    </source>
</evidence>
<dbReference type="InterPro" id="IPR012336">
    <property type="entry name" value="Thioredoxin-like_fold"/>
</dbReference>
<evidence type="ECO:0000256" key="3">
    <source>
        <dbReference type="ARBA" id="ARBA00023002"/>
    </source>
</evidence>
<protein>
    <submittedName>
        <fullName evidence="7">Thioredoxin domain-containing protein</fullName>
    </submittedName>
</protein>
<keyword evidence="4" id="KW-1015">Disulfide bond</keyword>
<dbReference type="Pfam" id="PF13462">
    <property type="entry name" value="Thioredoxin_4"/>
    <property type="match status" value="1"/>
</dbReference>
<proteinExistence type="inferred from homology"/>
<evidence type="ECO:0000256" key="1">
    <source>
        <dbReference type="ARBA" id="ARBA00005791"/>
    </source>
</evidence>
<organism evidence="7 8">
    <name type="scientific">Tepidiforma flava</name>
    <dbReference type="NCBI Taxonomy" id="3004094"/>
    <lineage>
        <taxon>Bacteria</taxon>
        <taxon>Bacillati</taxon>
        <taxon>Chloroflexota</taxon>
        <taxon>Tepidiformia</taxon>
        <taxon>Tepidiformales</taxon>
        <taxon>Tepidiformaceae</taxon>
        <taxon>Tepidiforma</taxon>
    </lineage>
</organism>
<dbReference type="PANTHER" id="PTHR13887:SF14">
    <property type="entry name" value="DISULFIDE BOND FORMATION PROTEIN D"/>
    <property type="match status" value="1"/>
</dbReference>
<dbReference type="EMBL" id="CP115149">
    <property type="protein sequence ID" value="WBL34794.1"/>
    <property type="molecule type" value="Genomic_DNA"/>
</dbReference>
<evidence type="ECO:0000256" key="4">
    <source>
        <dbReference type="ARBA" id="ARBA00023157"/>
    </source>
</evidence>
<sequence length="234" mass="24018">MRSAALGAGAAVLAAGLAAGCGGDGDAPGGSGGPTPTATAPADPAAALEARAVPAGLADGVRLGRADAPLVIEMYADFGCPHCLEFTVNVEPRLVEEYVVTGKAALVYRFLPLRDLTAGPAIAAWCAAQQNRFWEYHNLLFAAQARAANGGRPSLGESFIYDGLRAMAERAGLDMAAWEACIGTSAPVDAIVADMTEASKLGINGTPTFVIDGTVYQNPGTWAEWQKVLAQAGR</sequence>
<keyword evidence="8" id="KW-1185">Reference proteome</keyword>
<dbReference type="PROSITE" id="PS51257">
    <property type="entry name" value="PROKAR_LIPOPROTEIN"/>
    <property type="match status" value="1"/>
</dbReference>
<name>A0ABY7M249_9CHLR</name>
<dbReference type="PROSITE" id="PS51352">
    <property type="entry name" value="THIOREDOXIN_2"/>
    <property type="match status" value="1"/>
</dbReference>
<feature type="domain" description="Thioredoxin" evidence="6">
    <location>
        <begin position="34"/>
        <end position="234"/>
    </location>
</feature>
<comment type="similarity">
    <text evidence="1">Belongs to the thioredoxin family. DsbA subfamily.</text>
</comment>
<evidence type="ECO:0000313" key="8">
    <source>
        <dbReference type="Proteomes" id="UP001212803"/>
    </source>
</evidence>
<evidence type="ECO:0000256" key="5">
    <source>
        <dbReference type="ARBA" id="ARBA00023284"/>
    </source>
</evidence>
<reference evidence="7 8" key="1">
    <citation type="journal article" date="2023" name="ISME J.">
        <title>Thermophilic Dehalococcoidia with unusual traits shed light on an unexpected past.</title>
        <authorList>
            <person name="Palmer M."/>
            <person name="Covington J.K."/>
            <person name="Zhou E.M."/>
            <person name="Thomas S.C."/>
            <person name="Habib N."/>
            <person name="Seymour C.O."/>
            <person name="Lai D."/>
            <person name="Johnston J."/>
            <person name="Hashimi A."/>
            <person name="Jiao J.Y."/>
            <person name="Muok A.R."/>
            <person name="Liu L."/>
            <person name="Xian W.D."/>
            <person name="Zhi X.Y."/>
            <person name="Li M.M."/>
            <person name="Silva L.P."/>
            <person name="Bowen B.P."/>
            <person name="Louie K."/>
            <person name="Briegel A."/>
            <person name="Pett-Ridge J."/>
            <person name="Weber P.K."/>
            <person name="Tocheva E.I."/>
            <person name="Woyke T."/>
            <person name="Northen T.R."/>
            <person name="Mayali X."/>
            <person name="Li W.J."/>
            <person name="Hedlund B.P."/>
        </authorList>
    </citation>
    <scope>NUCLEOTIDE SEQUENCE [LARGE SCALE GENOMIC DNA]</scope>
    <source>
        <strain evidence="7 8">YIM 72310</strain>
    </source>
</reference>
<accession>A0ABY7M249</accession>
<dbReference type="RefSeq" id="WP_270055322.1">
    <property type="nucleotide sequence ID" value="NZ_CP115149.1"/>
</dbReference>
<dbReference type="Proteomes" id="UP001212803">
    <property type="component" value="Chromosome"/>
</dbReference>
<keyword evidence="2" id="KW-0732">Signal</keyword>
<gene>
    <name evidence="7" type="ORF">O0235_08290</name>
</gene>
<dbReference type="Gene3D" id="3.40.30.10">
    <property type="entry name" value="Glutaredoxin"/>
    <property type="match status" value="1"/>
</dbReference>
<keyword evidence="5" id="KW-0676">Redox-active center</keyword>
<evidence type="ECO:0000256" key="2">
    <source>
        <dbReference type="ARBA" id="ARBA00022729"/>
    </source>
</evidence>
<dbReference type="InterPro" id="IPR036249">
    <property type="entry name" value="Thioredoxin-like_sf"/>
</dbReference>
<evidence type="ECO:0000313" key="7">
    <source>
        <dbReference type="EMBL" id="WBL34794.1"/>
    </source>
</evidence>
<keyword evidence="3" id="KW-0560">Oxidoreductase</keyword>